<evidence type="ECO:0000313" key="2">
    <source>
        <dbReference type="EMBL" id="MPM48382.1"/>
    </source>
</evidence>
<accession>A0A645A5L9</accession>
<keyword evidence="1" id="KW-0472">Membrane</keyword>
<dbReference type="EMBL" id="VSSQ01012073">
    <property type="protein sequence ID" value="MPM48382.1"/>
    <property type="molecule type" value="Genomic_DNA"/>
</dbReference>
<sequence length="61" mass="7270">MQKNVHVEQQIVEIHGSRALATIPVFPVYLSDQRFFGRFILVLNFRIVFIVFRIDQIHLCR</sequence>
<dbReference type="AlphaFoldDB" id="A0A645A5L9"/>
<feature type="transmembrane region" description="Helical" evidence="1">
    <location>
        <begin position="35"/>
        <end position="54"/>
    </location>
</feature>
<protein>
    <submittedName>
        <fullName evidence="2">Uncharacterized protein</fullName>
    </submittedName>
</protein>
<comment type="caution">
    <text evidence="2">The sequence shown here is derived from an EMBL/GenBank/DDBJ whole genome shotgun (WGS) entry which is preliminary data.</text>
</comment>
<gene>
    <name evidence="2" type="ORF">SDC9_95106</name>
</gene>
<keyword evidence="1" id="KW-1133">Transmembrane helix</keyword>
<reference evidence="2" key="1">
    <citation type="submission" date="2019-08" db="EMBL/GenBank/DDBJ databases">
        <authorList>
            <person name="Kucharzyk K."/>
            <person name="Murdoch R.W."/>
            <person name="Higgins S."/>
            <person name="Loffler F."/>
        </authorList>
    </citation>
    <scope>NUCLEOTIDE SEQUENCE</scope>
</reference>
<proteinExistence type="predicted"/>
<name>A0A645A5L9_9ZZZZ</name>
<keyword evidence="1" id="KW-0812">Transmembrane</keyword>
<evidence type="ECO:0000256" key="1">
    <source>
        <dbReference type="SAM" id="Phobius"/>
    </source>
</evidence>
<organism evidence="2">
    <name type="scientific">bioreactor metagenome</name>
    <dbReference type="NCBI Taxonomy" id="1076179"/>
    <lineage>
        <taxon>unclassified sequences</taxon>
        <taxon>metagenomes</taxon>
        <taxon>ecological metagenomes</taxon>
    </lineage>
</organism>